<evidence type="ECO:0000256" key="1">
    <source>
        <dbReference type="ARBA" id="ARBA00004196"/>
    </source>
</evidence>
<dbReference type="CDD" id="cd06316">
    <property type="entry name" value="PBP1_ABC_sugar_binding-like"/>
    <property type="match status" value="1"/>
</dbReference>
<dbReference type="SUPFAM" id="SSF53822">
    <property type="entry name" value="Periplasmic binding protein-like I"/>
    <property type="match status" value="1"/>
</dbReference>
<evidence type="ECO:0000313" key="7">
    <source>
        <dbReference type="Proteomes" id="UP000538507"/>
    </source>
</evidence>
<comment type="similarity">
    <text evidence="2">Belongs to the bacterial solute-binding protein 2 family.</text>
</comment>
<dbReference type="GO" id="GO:0030246">
    <property type="term" value="F:carbohydrate binding"/>
    <property type="evidence" value="ECO:0007669"/>
    <property type="project" value="UniProtKB-ARBA"/>
</dbReference>
<sequence length="373" mass="39437">MNRRYFLQVSAAALIACTTATQLLAAEADVKKMLDELASGKVQSVGPRGEAPQSADGIQLSEEELSKIKAMNATAAVVLHYRNDWAVAQIAGLTDQFGKMGIKIVSVTDANFKPEKQVADIETVLALKPSIIVSIPVDPVATASAYKKAADAGVKIVFMDNVPQGMEIGRDYVSTVSSDNYGNGVASALLMAQAIEEEGEVGIVYLAGDFFVTKQRYEAFKKTIGNFPSVKVVAEQGIDGTDLIGNAEKAASAILAAHPSVKAIWAVWEAPADGVMSAARTAGRKDLIITTIDLGLNACLSLAKGTFVKGIGAQRPYQQGVTEALLAGYGLLGKKAPDYVVLPPLAVTRDNLLESWKLTYHSEPPASLVNALN</sequence>
<dbReference type="Gene3D" id="3.40.50.2300">
    <property type="match status" value="2"/>
</dbReference>
<dbReference type="PANTHER" id="PTHR46847:SF1">
    <property type="entry name" value="D-ALLOSE-BINDING PERIPLASMIC PROTEIN-RELATED"/>
    <property type="match status" value="1"/>
</dbReference>
<dbReference type="InterPro" id="IPR028082">
    <property type="entry name" value="Peripla_BP_I"/>
</dbReference>
<feature type="chain" id="PRO_5042048992" evidence="4">
    <location>
        <begin position="26"/>
        <end position="373"/>
    </location>
</feature>
<name>A0AAE2ML69_RHILE</name>
<evidence type="ECO:0000256" key="2">
    <source>
        <dbReference type="ARBA" id="ARBA00007639"/>
    </source>
</evidence>
<dbReference type="PANTHER" id="PTHR46847">
    <property type="entry name" value="D-ALLOSE-BINDING PERIPLASMIC PROTEIN-RELATED"/>
    <property type="match status" value="1"/>
</dbReference>
<comment type="caution">
    <text evidence="6">The sequence shown here is derived from an EMBL/GenBank/DDBJ whole genome shotgun (WGS) entry which is preliminary data.</text>
</comment>
<accession>A0AAE2ML69</accession>
<gene>
    <name evidence="6" type="ORF">GGE16_003532</name>
</gene>
<evidence type="ECO:0000259" key="5">
    <source>
        <dbReference type="Pfam" id="PF13407"/>
    </source>
</evidence>
<dbReference type="GO" id="GO:0030313">
    <property type="term" value="C:cell envelope"/>
    <property type="evidence" value="ECO:0007669"/>
    <property type="project" value="UniProtKB-SubCell"/>
</dbReference>
<dbReference type="PROSITE" id="PS51257">
    <property type="entry name" value="PROKAR_LIPOPROTEIN"/>
    <property type="match status" value="1"/>
</dbReference>
<feature type="domain" description="Periplasmic binding protein" evidence="5">
    <location>
        <begin position="79"/>
        <end position="320"/>
    </location>
</feature>
<evidence type="ECO:0000256" key="3">
    <source>
        <dbReference type="ARBA" id="ARBA00022729"/>
    </source>
</evidence>
<feature type="signal peptide" evidence="4">
    <location>
        <begin position="1"/>
        <end position="25"/>
    </location>
</feature>
<organism evidence="6 7">
    <name type="scientific">Rhizobium leguminosarum</name>
    <dbReference type="NCBI Taxonomy" id="384"/>
    <lineage>
        <taxon>Bacteria</taxon>
        <taxon>Pseudomonadati</taxon>
        <taxon>Pseudomonadota</taxon>
        <taxon>Alphaproteobacteria</taxon>
        <taxon>Hyphomicrobiales</taxon>
        <taxon>Rhizobiaceae</taxon>
        <taxon>Rhizobium/Agrobacterium group</taxon>
        <taxon>Rhizobium</taxon>
    </lineage>
</organism>
<dbReference type="EMBL" id="JACIGO010000003">
    <property type="protein sequence ID" value="MBB4291473.1"/>
    <property type="molecule type" value="Genomic_DNA"/>
</dbReference>
<evidence type="ECO:0000313" key="6">
    <source>
        <dbReference type="EMBL" id="MBB4291473.1"/>
    </source>
</evidence>
<dbReference type="RefSeq" id="WP_183608282.1">
    <property type="nucleotide sequence ID" value="NZ_JACHAZ010000001.1"/>
</dbReference>
<dbReference type="Pfam" id="PF13407">
    <property type="entry name" value="Peripla_BP_4"/>
    <property type="match status" value="1"/>
</dbReference>
<evidence type="ECO:0000256" key="4">
    <source>
        <dbReference type="SAM" id="SignalP"/>
    </source>
</evidence>
<dbReference type="InterPro" id="IPR025997">
    <property type="entry name" value="SBP_2_dom"/>
</dbReference>
<protein>
    <submittedName>
        <fullName evidence="6">Ribose transport system substrate-binding protein</fullName>
    </submittedName>
</protein>
<proteinExistence type="inferred from homology"/>
<comment type="subcellular location">
    <subcellularLocation>
        <location evidence="1">Cell envelope</location>
    </subcellularLocation>
</comment>
<reference evidence="6 7" key="1">
    <citation type="submission" date="2020-08" db="EMBL/GenBank/DDBJ databases">
        <title>Genomic Encyclopedia of Type Strains, Phase IV (KMG-V): Genome sequencing to study the core and pangenomes of soil and plant-associated prokaryotes.</title>
        <authorList>
            <person name="Whitman W."/>
        </authorList>
    </citation>
    <scope>NUCLEOTIDE SEQUENCE [LARGE SCALE GENOMIC DNA]</scope>
    <source>
        <strain evidence="6 7">SEMIA 415</strain>
    </source>
</reference>
<dbReference type="AlphaFoldDB" id="A0AAE2ML69"/>
<dbReference type="Proteomes" id="UP000538507">
    <property type="component" value="Unassembled WGS sequence"/>
</dbReference>
<keyword evidence="3 4" id="KW-0732">Signal</keyword>